<name>A0A4Y2CUP2_ARAVE</name>
<evidence type="ECO:0000313" key="3">
    <source>
        <dbReference type="Proteomes" id="UP000499080"/>
    </source>
</evidence>
<reference evidence="2 3" key="1">
    <citation type="journal article" date="2019" name="Sci. Rep.">
        <title>Orb-weaving spider Araneus ventricosus genome elucidates the spidroin gene catalogue.</title>
        <authorList>
            <person name="Kono N."/>
            <person name="Nakamura H."/>
            <person name="Ohtoshi R."/>
            <person name="Moran D.A.P."/>
            <person name="Shinohara A."/>
            <person name="Yoshida Y."/>
            <person name="Fujiwara M."/>
            <person name="Mori M."/>
            <person name="Tomita M."/>
            <person name="Arakawa K."/>
        </authorList>
    </citation>
    <scope>NUCLEOTIDE SEQUENCE [LARGE SCALE GENOMIC DNA]</scope>
</reference>
<feature type="region of interest" description="Disordered" evidence="1">
    <location>
        <begin position="89"/>
        <end position="135"/>
    </location>
</feature>
<keyword evidence="3" id="KW-1185">Reference proteome</keyword>
<dbReference type="AlphaFoldDB" id="A0A4Y2CUP2"/>
<dbReference type="EMBL" id="BGPR01000243">
    <property type="protein sequence ID" value="GBM07517.1"/>
    <property type="molecule type" value="Genomic_DNA"/>
</dbReference>
<protein>
    <submittedName>
        <fullName evidence="2">Uncharacterized protein</fullName>
    </submittedName>
</protein>
<evidence type="ECO:0000313" key="2">
    <source>
        <dbReference type="EMBL" id="GBM07517.1"/>
    </source>
</evidence>
<organism evidence="2 3">
    <name type="scientific">Araneus ventricosus</name>
    <name type="common">Orbweaver spider</name>
    <name type="synonym">Epeira ventricosa</name>
    <dbReference type="NCBI Taxonomy" id="182803"/>
    <lineage>
        <taxon>Eukaryota</taxon>
        <taxon>Metazoa</taxon>
        <taxon>Ecdysozoa</taxon>
        <taxon>Arthropoda</taxon>
        <taxon>Chelicerata</taxon>
        <taxon>Arachnida</taxon>
        <taxon>Araneae</taxon>
        <taxon>Araneomorphae</taxon>
        <taxon>Entelegynae</taxon>
        <taxon>Araneoidea</taxon>
        <taxon>Araneidae</taxon>
        <taxon>Araneus</taxon>
    </lineage>
</organism>
<accession>A0A4Y2CUP2</accession>
<gene>
    <name evidence="2" type="ORF">AVEN_100716_1</name>
</gene>
<evidence type="ECO:0000256" key="1">
    <source>
        <dbReference type="SAM" id="MobiDB-lite"/>
    </source>
</evidence>
<comment type="caution">
    <text evidence="2">The sequence shown here is derived from an EMBL/GenBank/DDBJ whole genome shotgun (WGS) entry which is preliminary data.</text>
</comment>
<feature type="compositionally biased region" description="Polar residues" evidence="1">
    <location>
        <begin position="124"/>
        <end position="134"/>
    </location>
</feature>
<dbReference type="Proteomes" id="UP000499080">
    <property type="component" value="Unassembled WGS sequence"/>
</dbReference>
<sequence length="155" mass="17285">MCSLDRSAIVRGRTSGFVVVQNSTKCAIRTTCTQSKTDNARVVLRSASVYALVENLPTFHWNGRATTIPLENHDGVTYPIVFKDLDRQEGKKNHPRTFRNAGELNSKDRRTTSKLPVQRGLSPRPSTASSTGHHQATCRLKQLKTIWGITHNKSV</sequence>
<proteinExistence type="predicted"/>